<dbReference type="PANTHER" id="PTHR47755">
    <property type="entry name" value="CELL DIVISION PROTEIN FTSX"/>
    <property type="match status" value="1"/>
</dbReference>
<name>A0A0A5HT57_9BACI</name>
<feature type="transmembrane region" description="Helical" evidence="11">
    <location>
        <begin position="267"/>
        <end position="288"/>
    </location>
</feature>
<dbReference type="Proteomes" id="UP000030403">
    <property type="component" value="Unassembled WGS sequence"/>
</dbReference>
<dbReference type="Pfam" id="PF18075">
    <property type="entry name" value="FtsX_ECD"/>
    <property type="match status" value="1"/>
</dbReference>
<accession>A0A0A5HT57</accession>
<keyword evidence="7 11" id="KW-1133">Transmembrane helix</keyword>
<evidence type="ECO:0000313" key="14">
    <source>
        <dbReference type="EMBL" id="KGX86817.1"/>
    </source>
</evidence>
<dbReference type="NCBIfam" id="NF038347">
    <property type="entry name" value="FtsX_Gpos"/>
    <property type="match status" value="1"/>
</dbReference>
<dbReference type="InterPro" id="IPR003838">
    <property type="entry name" value="ABC3_permease_C"/>
</dbReference>
<keyword evidence="15" id="KW-1185">Reference proteome</keyword>
<protein>
    <recommendedName>
        <fullName evidence="3 10">Cell division protein FtsX</fullName>
    </recommendedName>
</protein>
<dbReference type="Gene3D" id="3.30.70.3040">
    <property type="match status" value="1"/>
</dbReference>
<dbReference type="InterPro" id="IPR058204">
    <property type="entry name" value="FtsX_firmicutes-type"/>
</dbReference>
<comment type="subcellular location">
    <subcellularLocation>
        <location evidence="1">Cell membrane</location>
        <topology evidence="1">Multi-pass membrane protein</topology>
    </subcellularLocation>
</comment>
<gene>
    <name evidence="14" type="ORF">N783_11645</name>
</gene>
<evidence type="ECO:0000256" key="2">
    <source>
        <dbReference type="ARBA" id="ARBA00007379"/>
    </source>
</evidence>
<feature type="transmembrane region" description="Helical" evidence="11">
    <location>
        <begin position="21"/>
        <end position="46"/>
    </location>
</feature>
<evidence type="ECO:0000256" key="10">
    <source>
        <dbReference type="PIRNR" id="PIRNR003097"/>
    </source>
</evidence>
<evidence type="ECO:0000313" key="15">
    <source>
        <dbReference type="Proteomes" id="UP000030403"/>
    </source>
</evidence>
<comment type="caution">
    <text evidence="14">The sequence shown here is derived from an EMBL/GenBank/DDBJ whole genome shotgun (WGS) entry which is preliminary data.</text>
</comment>
<sequence length="297" mass="33222">MKFRTVGRHVREGGKNIYRNGWMTLASVGAVTTTLLLVGVFIVIMMNLNQIATNVEQDVEIKVLVDRTASEEQINTMEQNIESIPEVASVNFSPKEEELNSLIESMGEEGKAWALFEQENPLNDAFVVKAENPKETSVVADQIKEMKNIDNVTYGEKVVEKLLKVTKYARYIGLAIIVGLVFTAIFLISNTIKLTIMNRSKEIGIMKLVGATNSFIRWPFFIEGMLLGILGSLVPIGITVGAYYYLYNNLRSQIQLPFVEFLPFNPFAWQIAGILLAIGAFIGIWGSVMSVRKFLKV</sequence>
<evidence type="ECO:0000256" key="11">
    <source>
        <dbReference type="SAM" id="Phobius"/>
    </source>
</evidence>
<dbReference type="RefSeq" id="WP_027445875.1">
    <property type="nucleotide sequence ID" value="NZ_AULJ01000018.1"/>
</dbReference>
<dbReference type="GO" id="GO:0005886">
    <property type="term" value="C:plasma membrane"/>
    <property type="evidence" value="ECO:0007669"/>
    <property type="project" value="UniProtKB-SubCell"/>
</dbReference>
<dbReference type="GO" id="GO:0051301">
    <property type="term" value="P:cell division"/>
    <property type="evidence" value="ECO:0007669"/>
    <property type="project" value="UniProtKB-KW"/>
</dbReference>
<feature type="transmembrane region" description="Helical" evidence="11">
    <location>
        <begin position="168"/>
        <end position="189"/>
    </location>
</feature>
<evidence type="ECO:0000256" key="8">
    <source>
        <dbReference type="ARBA" id="ARBA00023136"/>
    </source>
</evidence>
<feature type="domain" description="FtsX extracellular" evidence="13">
    <location>
        <begin position="59"/>
        <end position="152"/>
    </location>
</feature>
<dbReference type="eggNOG" id="COG2177">
    <property type="taxonomic scope" value="Bacteria"/>
</dbReference>
<evidence type="ECO:0000256" key="3">
    <source>
        <dbReference type="ARBA" id="ARBA00021907"/>
    </source>
</evidence>
<dbReference type="Pfam" id="PF02687">
    <property type="entry name" value="FtsX"/>
    <property type="match status" value="1"/>
</dbReference>
<organism evidence="14 15">
    <name type="scientific">Pontibacillus marinus BH030004 = DSM 16465</name>
    <dbReference type="NCBI Taxonomy" id="1385511"/>
    <lineage>
        <taxon>Bacteria</taxon>
        <taxon>Bacillati</taxon>
        <taxon>Bacillota</taxon>
        <taxon>Bacilli</taxon>
        <taxon>Bacillales</taxon>
        <taxon>Bacillaceae</taxon>
        <taxon>Pontibacillus</taxon>
    </lineage>
</organism>
<evidence type="ECO:0000256" key="4">
    <source>
        <dbReference type="ARBA" id="ARBA00022475"/>
    </source>
</evidence>
<evidence type="ECO:0000256" key="5">
    <source>
        <dbReference type="ARBA" id="ARBA00022618"/>
    </source>
</evidence>
<evidence type="ECO:0000256" key="7">
    <source>
        <dbReference type="ARBA" id="ARBA00022989"/>
    </source>
</evidence>
<dbReference type="InterPro" id="IPR004513">
    <property type="entry name" value="FtsX"/>
</dbReference>
<keyword evidence="9 10" id="KW-0131">Cell cycle</keyword>
<keyword evidence="4 10" id="KW-1003">Cell membrane</keyword>
<keyword evidence="5 10" id="KW-0132">Cell division</keyword>
<evidence type="ECO:0000256" key="9">
    <source>
        <dbReference type="ARBA" id="ARBA00023306"/>
    </source>
</evidence>
<feature type="domain" description="ABC3 transporter permease C-terminal" evidence="12">
    <location>
        <begin position="175"/>
        <end position="287"/>
    </location>
</feature>
<dbReference type="STRING" id="1385511.GCA_000425225_01846"/>
<proteinExistence type="inferred from homology"/>
<reference evidence="14 15" key="1">
    <citation type="submission" date="2013-08" db="EMBL/GenBank/DDBJ databases">
        <authorList>
            <person name="Huang J."/>
            <person name="Wang G."/>
        </authorList>
    </citation>
    <scope>NUCLEOTIDE SEQUENCE [LARGE SCALE GENOMIC DNA]</scope>
    <source>
        <strain evidence="14 15">BH030004</strain>
    </source>
</reference>
<keyword evidence="6 11" id="KW-0812">Transmembrane</keyword>
<comment type="similarity">
    <text evidence="2 10">Belongs to the ABC-4 integral membrane protein family. FtsX subfamily.</text>
</comment>
<dbReference type="OrthoDB" id="9812531at2"/>
<evidence type="ECO:0000259" key="12">
    <source>
        <dbReference type="Pfam" id="PF02687"/>
    </source>
</evidence>
<dbReference type="InterPro" id="IPR040690">
    <property type="entry name" value="FtsX_ECD"/>
</dbReference>
<comment type="function">
    <text evidence="10">Part of the ABC transporter FtsEX involved in asymmetric cellular division facilitating the initiation of sporulation.</text>
</comment>
<evidence type="ECO:0000259" key="13">
    <source>
        <dbReference type="Pfam" id="PF18075"/>
    </source>
</evidence>
<feature type="transmembrane region" description="Helical" evidence="11">
    <location>
        <begin position="225"/>
        <end position="247"/>
    </location>
</feature>
<dbReference type="EMBL" id="AVPF01000028">
    <property type="protein sequence ID" value="KGX86817.1"/>
    <property type="molecule type" value="Genomic_DNA"/>
</dbReference>
<evidence type="ECO:0000256" key="6">
    <source>
        <dbReference type="ARBA" id="ARBA00022692"/>
    </source>
</evidence>
<dbReference type="PANTHER" id="PTHR47755:SF1">
    <property type="entry name" value="CELL DIVISION PROTEIN FTSX"/>
    <property type="match status" value="1"/>
</dbReference>
<dbReference type="AlphaFoldDB" id="A0A0A5HT57"/>
<evidence type="ECO:0000256" key="1">
    <source>
        <dbReference type="ARBA" id="ARBA00004651"/>
    </source>
</evidence>
<keyword evidence="8 10" id="KW-0472">Membrane</keyword>
<dbReference type="PIRSF" id="PIRSF003097">
    <property type="entry name" value="FtsX"/>
    <property type="match status" value="1"/>
</dbReference>